<dbReference type="InterPro" id="IPR003661">
    <property type="entry name" value="HisK_dim/P_dom"/>
</dbReference>
<dbReference type="PIRSF" id="PIRSF037532">
    <property type="entry name" value="STHK_NtrY"/>
    <property type="match status" value="1"/>
</dbReference>
<dbReference type="SMART" id="SM00387">
    <property type="entry name" value="HATPase_c"/>
    <property type="match status" value="1"/>
</dbReference>
<evidence type="ECO:0000256" key="1">
    <source>
        <dbReference type="ARBA" id="ARBA00000085"/>
    </source>
</evidence>
<evidence type="ECO:0000256" key="2">
    <source>
        <dbReference type="ARBA" id="ARBA00004370"/>
    </source>
</evidence>
<dbReference type="PANTHER" id="PTHR43065:SF10">
    <property type="entry name" value="PEROXIDE STRESS-ACTIVATED HISTIDINE KINASE MAK3"/>
    <property type="match status" value="1"/>
</dbReference>
<keyword evidence="7 13" id="KW-0418">Kinase</keyword>
<evidence type="ECO:0000256" key="10">
    <source>
        <dbReference type="SAM" id="Phobius"/>
    </source>
</evidence>
<dbReference type="PROSITE" id="PS50109">
    <property type="entry name" value="HIS_KIN"/>
    <property type="match status" value="1"/>
</dbReference>
<evidence type="ECO:0000256" key="7">
    <source>
        <dbReference type="ARBA" id="ARBA00022777"/>
    </source>
</evidence>
<gene>
    <name evidence="13" type="ORF">Ga0061069_11830</name>
</gene>
<keyword evidence="14" id="KW-1185">Reference proteome</keyword>
<dbReference type="InterPro" id="IPR005467">
    <property type="entry name" value="His_kinase_dom"/>
</dbReference>
<sequence>MTRPSSNAWDSRTSRWAMRLALALGLPLAVLLVFLLAVSTDNTAQPSPIFGWLYWINFVVAGLLLLLVLALGLRLGWRLHKRRFGSRLLFKLAPVFALVGVLPGVVIYTVSYQFVARSIETWFDVKVEGALNAGLNLGRTTLGVLQNDLQTKARNLSVQIAEDPTLLSPLAMEQLRQQLGLQQITVFDGNGTVLVTAGGNPFSLIPDLPGPNSMRQLRTMGSIADIEGGDDGSGQAPQNLKLRVVVGLPTRNFVLPGHGRYLQLIQNVPQAISSSALEVQRAYAEYQERALGREGLKRMYISTLTLTLFLAVFLAVLLAVVLGNQLAKPLLLLADGMKAVAEGDLRQKPQIQRNDELGVLVRSFNAMTNQLAEARAQVQFNHDALEASRAYLQSVLDNLSAGVLVLGSDQRLALANPSATRLLRAPLQGLIGQPLSQHPSLQPLAQTIAEAFATLDEKDADTPNPHWLQQIDYALPGSDATITLLARGARLALPGQPASVVVFDDISEVISAQRSIAWAEVARRLAHEIKNPLTPIQLSAERLQMKLASKLEGADRDLLQRSTTTIVNQVQAMQHMVNDFRDYARLPVGKPEAMNLNELIRDVLNLYASLPARDGANPEEQPEVRAELAADLPPIMGNATQLRQVIHNLLQNAIDAVAAQPERKVRLRTENLTTPPGAPPRIRLSVSDNGPGFSDKILHRAFEPYVTSKPRGTGLGLAVVKKIADEHQARIEIQNLLAEGSVCGARVSLIFPGLAQQPHVDAPSQHA</sequence>
<dbReference type="InterPro" id="IPR035965">
    <property type="entry name" value="PAS-like_dom_sf"/>
</dbReference>
<dbReference type="Gene3D" id="3.30.450.20">
    <property type="entry name" value="PAS domain"/>
    <property type="match status" value="1"/>
</dbReference>
<dbReference type="PRINTS" id="PR00344">
    <property type="entry name" value="BCTRLSENSOR"/>
</dbReference>
<dbReference type="Gene3D" id="1.10.287.130">
    <property type="match status" value="1"/>
</dbReference>
<dbReference type="CDD" id="cd00082">
    <property type="entry name" value="HisKA"/>
    <property type="match status" value="1"/>
</dbReference>
<dbReference type="SMART" id="SM00304">
    <property type="entry name" value="HAMP"/>
    <property type="match status" value="1"/>
</dbReference>
<dbReference type="SMART" id="SM00388">
    <property type="entry name" value="HisKA"/>
    <property type="match status" value="1"/>
</dbReference>
<evidence type="ECO:0000256" key="6">
    <source>
        <dbReference type="ARBA" id="ARBA00022741"/>
    </source>
</evidence>
<dbReference type="InterPro" id="IPR036890">
    <property type="entry name" value="HATPase_C_sf"/>
</dbReference>
<protein>
    <recommendedName>
        <fullName evidence="3">histidine kinase</fullName>
        <ecNumber evidence="3">2.7.13.3</ecNumber>
    </recommendedName>
</protein>
<evidence type="ECO:0000256" key="3">
    <source>
        <dbReference type="ARBA" id="ARBA00012438"/>
    </source>
</evidence>
<dbReference type="InterPro" id="IPR036097">
    <property type="entry name" value="HisK_dim/P_sf"/>
</dbReference>
<feature type="domain" description="Histidine kinase" evidence="11">
    <location>
        <begin position="524"/>
        <end position="755"/>
    </location>
</feature>
<dbReference type="Gene3D" id="6.10.340.10">
    <property type="match status" value="1"/>
</dbReference>
<keyword evidence="8" id="KW-0067">ATP-binding</keyword>
<dbReference type="SUPFAM" id="SSF55785">
    <property type="entry name" value="PYP-like sensor domain (PAS domain)"/>
    <property type="match status" value="1"/>
</dbReference>
<dbReference type="EMBL" id="CYHF01000018">
    <property type="protein sequence ID" value="CUB00878.1"/>
    <property type="molecule type" value="Genomic_DNA"/>
</dbReference>
<keyword evidence="4" id="KW-0597">Phosphoprotein</keyword>
<dbReference type="Pfam" id="PF02518">
    <property type="entry name" value="HATPase_c"/>
    <property type="match status" value="1"/>
</dbReference>
<feature type="transmembrane region" description="Helical" evidence="10">
    <location>
        <begin position="299"/>
        <end position="322"/>
    </location>
</feature>
<proteinExistence type="predicted"/>
<dbReference type="Pfam" id="PF08448">
    <property type="entry name" value="PAS_4"/>
    <property type="match status" value="1"/>
</dbReference>
<keyword evidence="10" id="KW-0812">Transmembrane</keyword>
<keyword evidence="5" id="KW-0808">Transferase</keyword>
<evidence type="ECO:0000313" key="13">
    <source>
        <dbReference type="EMBL" id="CUB00878.1"/>
    </source>
</evidence>
<dbReference type="InterPro" id="IPR013656">
    <property type="entry name" value="PAS_4"/>
</dbReference>
<feature type="transmembrane region" description="Helical" evidence="10">
    <location>
        <begin position="88"/>
        <end position="110"/>
    </location>
</feature>
<dbReference type="Pfam" id="PF00512">
    <property type="entry name" value="HisKA"/>
    <property type="match status" value="1"/>
</dbReference>
<dbReference type="InterPro" id="IPR004358">
    <property type="entry name" value="Sig_transdc_His_kin-like_C"/>
</dbReference>
<dbReference type="AlphaFoldDB" id="A0A0K6ICU9"/>
<evidence type="ECO:0000256" key="4">
    <source>
        <dbReference type="ARBA" id="ARBA00022553"/>
    </source>
</evidence>
<keyword evidence="10" id="KW-0472">Membrane</keyword>
<comment type="subcellular location">
    <subcellularLocation>
        <location evidence="2">Membrane</location>
    </subcellularLocation>
</comment>
<keyword evidence="9" id="KW-0902">Two-component regulatory system</keyword>
<dbReference type="EC" id="2.7.13.3" evidence="3"/>
<evidence type="ECO:0000256" key="8">
    <source>
        <dbReference type="ARBA" id="ARBA00022840"/>
    </source>
</evidence>
<name>A0A0K6ICU9_9BURK</name>
<dbReference type="Pfam" id="PF00672">
    <property type="entry name" value="HAMP"/>
    <property type="match status" value="1"/>
</dbReference>
<dbReference type="CDD" id="cd06225">
    <property type="entry name" value="HAMP"/>
    <property type="match status" value="1"/>
</dbReference>
<dbReference type="SMART" id="SM00091">
    <property type="entry name" value="PAS"/>
    <property type="match status" value="1"/>
</dbReference>
<dbReference type="Gene3D" id="3.30.565.10">
    <property type="entry name" value="Histidine kinase-like ATPase, C-terminal domain"/>
    <property type="match status" value="1"/>
</dbReference>
<accession>A0A0K6ICU9</accession>
<evidence type="ECO:0000259" key="12">
    <source>
        <dbReference type="PROSITE" id="PS50885"/>
    </source>
</evidence>
<comment type="catalytic activity">
    <reaction evidence="1">
        <text>ATP + protein L-histidine = ADP + protein N-phospho-L-histidine.</text>
        <dbReference type="EC" id="2.7.13.3"/>
    </reaction>
</comment>
<evidence type="ECO:0000256" key="5">
    <source>
        <dbReference type="ARBA" id="ARBA00022679"/>
    </source>
</evidence>
<dbReference type="InterPro" id="IPR017232">
    <property type="entry name" value="NtrY"/>
</dbReference>
<dbReference type="GO" id="GO:0005524">
    <property type="term" value="F:ATP binding"/>
    <property type="evidence" value="ECO:0007669"/>
    <property type="project" value="UniProtKB-KW"/>
</dbReference>
<reference evidence="14" key="1">
    <citation type="submission" date="2015-08" db="EMBL/GenBank/DDBJ databases">
        <authorList>
            <person name="Varghese N."/>
        </authorList>
    </citation>
    <scope>NUCLEOTIDE SEQUENCE [LARGE SCALE GENOMIC DNA]</scope>
    <source>
        <strain evidence="14">DSM 18181</strain>
    </source>
</reference>
<feature type="transmembrane region" description="Helical" evidence="10">
    <location>
        <begin position="49"/>
        <end position="76"/>
    </location>
</feature>
<dbReference type="InterPro" id="IPR000014">
    <property type="entry name" value="PAS"/>
</dbReference>
<dbReference type="RefSeq" id="WP_055451847.1">
    <property type="nucleotide sequence ID" value="NZ_CYHF01000018.1"/>
</dbReference>
<dbReference type="SUPFAM" id="SSF55874">
    <property type="entry name" value="ATPase domain of HSP90 chaperone/DNA topoisomerase II/histidine kinase"/>
    <property type="match status" value="1"/>
</dbReference>
<dbReference type="InterPro" id="IPR003594">
    <property type="entry name" value="HATPase_dom"/>
</dbReference>
<evidence type="ECO:0000313" key="14">
    <source>
        <dbReference type="Proteomes" id="UP000183649"/>
    </source>
</evidence>
<keyword evidence="6" id="KW-0547">Nucleotide-binding</keyword>
<evidence type="ECO:0000256" key="9">
    <source>
        <dbReference type="ARBA" id="ARBA00023012"/>
    </source>
</evidence>
<dbReference type="SUPFAM" id="SSF158472">
    <property type="entry name" value="HAMP domain-like"/>
    <property type="match status" value="1"/>
</dbReference>
<organism evidence="13 14">
    <name type="scientific">Thiomonas bhubaneswarensis</name>
    <dbReference type="NCBI Taxonomy" id="339866"/>
    <lineage>
        <taxon>Bacteria</taxon>
        <taxon>Pseudomonadati</taxon>
        <taxon>Pseudomonadota</taxon>
        <taxon>Betaproteobacteria</taxon>
        <taxon>Burkholderiales</taxon>
        <taxon>Thiomonas</taxon>
    </lineage>
</organism>
<dbReference type="PROSITE" id="PS50885">
    <property type="entry name" value="HAMP"/>
    <property type="match status" value="1"/>
</dbReference>
<dbReference type="SUPFAM" id="SSF47384">
    <property type="entry name" value="Homodimeric domain of signal transducing histidine kinase"/>
    <property type="match status" value="1"/>
</dbReference>
<evidence type="ECO:0000259" key="11">
    <source>
        <dbReference type="PROSITE" id="PS50109"/>
    </source>
</evidence>
<dbReference type="Proteomes" id="UP000183649">
    <property type="component" value="Unassembled WGS sequence"/>
</dbReference>
<dbReference type="OrthoDB" id="9815750at2"/>
<dbReference type="GO" id="GO:0000155">
    <property type="term" value="F:phosphorelay sensor kinase activity"/>
    <property type="evidence" value="ECO:0007669"/>
    <property type="project" value="InterPro"/>
</dbReference>
<dbReference type="GO" id="GO:0016020">
    <property type="term" value="C:membrane"/>
    <property type="evidence" value="ECO:0007669"/>
    <property type="project" value="UniProtKB-SubCell"/>
</dbReference>
<dbReference type="InterPro" id="IPR003660">
    <property type="entry name" value="HAMP_dom"/>
</dbReference>
<dbReference type="STRING" id="339866.GCA_001418255_03069"/>
<feature type="domain" description="HAMP" evidence="12">
    <location>
        <begin position="324"/>
        <end position="376"/>
    </location>
</feature>
<dbReference type="PANTHER" id="PTHR43065">
    <property type="entry name" value="SENSOR HISTIDINE KINASE"/>
    <property type="match status" value="1"/>
</dbReference>
<keyword evidence="10" id="KW-1133">Transmembrane helix</keyword>